<dbReference type="EMBL" id="LWMU01000114">
    <property type="protein sequence ID" value="KZX10520.1"/>
    <property type="molecule type" value="Genomic_DNA"/>
</dbReference>
<proteinExistence type="predicted"/>
<comment type="caution">
    <text evidence="1">The sequence shown here is derived from an EMBL/GenBank/DDBJ whole genome shotgun (WGS) entry which is preliminary data.</text>
</comment>
<dbReference type="AlphaFoldDB" id="A0A162FIJ5"/>
<dbReference type="PATRIC" id="fig|66851.6.peg.2020"/>
<organism evidence="1 2">
    <name type="scientific">Methanobrevibacter oralis</name>
    <dbReference type="NCBI Taxonomy" id="66851"/>
    <lineage>
        <taxon>Archaea</taxon>
        <taxon>Methanobacteriati</taxon>
        <taxon>Methanobacteriota</taxon>
        <taxon>Methanomada group</taxon>
        <taxon>Methanobacteria</taxon>
        <taxon>Methanobacteriales</taxon>
        <taxon>Methanobacteriaceae</taxon>
        <taxon>Methanobrevibacter</taxon>
    </lineage>
</organism>
<evidence type="ECO:0000313" key="1">
    <source>
        <dbReference type="EMBL" id="KZX10520.1"/>
    </source>
</evidence>
<dbReference type="Proteomes" id="UP000077428">
    <property type="component" value="Unassembled WGS sequence"/>
</dbReference>
<dbReference type="STRING" id="66851.MBORA_18510"/>
<reference evidence="2" key="1">
    <citation type="journal article" date="2016" name="Genome Announc.">
        <title>Draft Genome Sequences of Methanobrevibacter curvatus DSM11111, Methanobrevibacter cuticularis DSM11139, Methanobrevibacter filiformis DSM11501, and Methanobrevibacter oralis DSM7256.</title>
        <authorList>
            <person name="Poehlein A."/>
            <person name="Seedorf H."/>
        </authorList>
    </citation>
    <scope>NUCLEOTIDE SEQUENCE [LARGE SCALE GENOMIC DNA]</scope>
    <source>
        <strain evidence="2">DSM 7256 / JCM 30027 / ZR</strain>
    </source>
</reference>
<evidence type="ECO:0008006" key="3">
    <source>
        <dbReference type="Google" id="ProtNLM"/>
    </source>
</evidence>
<sequence length="173" mass="20179">MKIVTTPMCEEILRLAGIHDYLVNKNPDKEDGDFAILLSESKVMMDSMPIKLNTASQIFNSIKKVSTYAECELSNEEILLFFEDYKLTKKYLNNNFKHDIKVKVLSKFLKDIVLDMGFNISTSDYDYVIYPDYLREDVNGEDKELVEIPTHNFASKNPFERVELRYSILEKLI</sequence>
<dbReference type="OrthoDB" id="82308at2157"/>
<accession>A0A162FIJ5</accession>
<evidence type="ECO:0000313" key="2">
    <source>
        <dbReference type="Proteomes" id="UP000077428"/>
    </source>
</evidence>
<dbReference type="RefSeq" id="WP_042691698.1">
    <property type="nucleotide sequence ID" value="NZ_CABMAB010000002.1"/>
</dbReference>
<keyword evidence="2" id="KW-1185">Reference proteome</keyword>
<gene>
    <name evidence="1" type="ORF">MBORA_18510</name>
</gene>
<name>A0A162FIJ5_METOA</name>
<protein>
    <recommendedName>
        <fullName evidence="3">Segregation and condensation protein B</fullName>
    </recommendedName>
</protein>